<evidence type="ECO:0000313" key="2">
    <source>
        <dbReference type="EMBL" id="TYS00571.1"/>
    </source>
</evidence>
<dbReference type="InterPro" id="IPR029052">
    <property type="entry name" value="Metallo-depent_PP-like"/>
</dbReference>
<dbReference type="PANTHER" id="PTHR31302">
    <property type="entry name" value="TRANSMEMBRANE PROTEIN WITH METALLOPHOSPHOESTERASE DOMAIN-RELATED"/>
    <property type="match status" value="1"/>
</dbReference>
<dbReference type="GO" id="GO:0009245">
    <property type="term" value="P:lipid A biosynthetic process"/>
    <property type="evidence" value="ECO:0007669"/>
    <property type="project" value="TreeGrafter"/>
</dbReference>
<organism evidence="2 3">
    <name type="scientific">Rossellomorea vietnamensis</name>
    <dbReference type="NCBI Taxonomy" id="218284"/>
    <lineage>
        <taxon>Bacteria</taxon>
        <taxon>Bacillati</taxon>
        <taxon>Bacillota</taxon>
        <taxon>Bacilli</taxon>
        <taxon>Bacillales</taxon>
        <taxon>Bacillaceae</taxon>
        <taxon>Rossellomorea</taxon>
    </lineage>
</organism>
<dbReference type="AlphaFoldDB" id="A0A5D4MHT9"/>
<dbReference type="Pfam" id="PF00149">
    <property type="entry name" value="Metallophos"/>
    <property type="match status" value="1"/>
</dbReference>
<evidence type="ECO:0000259" key="1">
    <source>
        <dbReference type="Pfam" id="PF00149"/>
    </source>
</evidence>
<dbReference type="InterPro" id="IPR051158">
    <property type="entry name" value="Metallophosphoesterase_sf"/>
</dbReference>
<gene>
    <name evidence="2" type="ORF">FZC84_03485</name>
</gene>
<accession>A0A5D4MHT9</accession>
<proteinExistence type="predicted"/>
<dbReference type="EMBL" id="VTEG01000002">
    <property type="protein sequence ID" value="TYS00571.1"/>
    <property type="molecule type" value="Genomic_DNA"/>
</dbReference>
<reference evidence="2 3" key="1">
    <citation type="submission" date="2019-08" db="EMBL/GenBank/DDBJ databases">
        <title>Bacillus genomes from the desert of Cuatro Cienegas, Coahuila.</title>
        <authorList>
            <person name="Olmedo-Alvarez G."/>
        </authorList>
    </citation>
    <scope>NUCLEOTIDE SEQUENCE [LARGE SCALE GENOMIC DNA]</scope>
    <source>
        <strain evidence="2 3">CH128b_4D</strain>
    </source>
</reference>
<comment type="caution">
    <text evidence="2">The sequence shown here is derived from an EMBL/GenBank/DDBJ whole genome shotgun (WGS) entry which is preliminary data.</text>
</comment>
<name>A0A5D4MHT9_9BACI</name>
<dbReference type="RefSeq" id="WP_148952995.1">
    <property type="nucleotide sequence ID" value="NZ_VTEG01000002.1"/>
</dbReference>
<dbReference type="SUPFAM" id="SSF56300">
    <property type="entry name" value="Metallo-dependent phosphatases"/>
    <property type="match status" value="1"/>
</dbReference>
<dbReference type="Gene3D" id="3.60.21.10">
    <property type="match status" value="1"/>
</dbReference>
<evidence type="ECO:0000313" key="3">
    <source>
        <dbReference type="Proteomes" id="UP000325182"/>
    </source>
</evidence>
<dbReference type="GO" id="GO:0008758">
    <property type="term" value="F:UDP-2,3-diacylglucosamine hydrolase activity"/>
    <property type="evidence" value="ECO:0007669"/>
    <property type="project" value="TreeGrafter"/>
</dbReference>
<dbReference type="PANTHER" id="PTHR31302:SF32">
    <property type="entry name" value="PHOSPHOESTERASE"/>
    <property type="match status" value="1"/>
</dbReference>
<sequence>MVKVLGFVLGCGFLLLLYMLREAFINKIKIKELYFEDYPENARQLCIFFISDVHRRIIHDSIIEKAEGKADIVVIGGDLTEKGVSFRQVSKNIHKLKRLGPVYFIWGNNDYEAGLESFGNFLREMDVILLENSSVLIEAGHNHPVVLVGTEDLSLGRDNVEKAFMSVPPKSFRILLAHNPDTIKKLSKEHHISLMLSGHTHGGQIRVFGFGMYQKGGWSNVAGTTVLVSNGYGTTALPLRLGAPPETHLITIKGK</sequence>
<feature type="domain" description="Calcineurin-like phosphoesterase" evidence="1">
    <location>
        <begin position="47"/>
        <end position="202"/>
    </location>
</feature>
<dbReference type="InterPro" id="IPR004843">
    <property type="entry name" value="Calcineurin-like_PHP"/>
</dbReference>
<protein>
    <submittedName>
        <fullName evidence="2">Metallophosphoesterase</fullName>
    </submittedName>
</protein>
<dbReference type="GO" id="GO:0016020">
    <property type="term" value="C:membrane"/>
    <property type="evidence" value="ECO:0007669"/>
    <property type="project" value="GOC"/>
</dbReference>
<dbReference type="Proteomes" id="UP000325182">
    <property type="component" value="Unassembled WGS sequence"/>
</dbReference>